<feature type="transmembrane region" description="Helical" evidence="6">
    <location>
        <begin position="308"/>
        <end position="324"/>
    </location>
</feature>
<keyword evidence="8" id="KW-1185">Reference proteome</keyword>
<keyword evidence="5" id="KW-0175">Coiled coil</keyword>
<feature type="transmembrane region" description="Helical" evidence="6">
    <location>
        <begin position="249"/>
        <end position="269"/>
    </location>
</feature>
<keyword evidence="3 6" id="KW-1133">Transmembrane helix</keyword>
<keyword evidence="4 6" id="KW-0472">Membrane</keyword>
<feature type="transmembrane region" description="Helical" evidence="6">
    <location>
        <begin position="275"/>
        <end position="296"/>
    </location>
</feature>
<feature type="transmembrane region" description="Helical" evidence="6">
    <location>
        <begin position="356"/>
        <end position="379"/>
    </location>
</feature>
<evidence type="ECO:0000313" key="8">
    <source>
        <dbReference type="Proteomes" id="UP000019267"/>
    </source>
</evidence>
<dbReference type="EMBL" id="CP006681">
    <property type="protein sequence ID" value="AHI53105.1"/>
    <property type="molecule type" value="Genomic_DNA"/>
</dbReference>
<dbReference type="STRING" id="1276246.SCULI_v1c07640"/>
<dbReference type="eggNOG" id="COG0705">
    <property type="taxonomic scope" value="Bacteria"/>
</dbReference>
<dbReference type="RefSeq" id="WP_025363334.1">
    <property type="nucleotide sequence ID" value="NZ_CP006681.1"/>
</dbReference>
<dbReference type="AlphaFoldDB" id="W6A884"/>
<feature type="transmembrane region" description="Helical" evidence="6">
    <location>
        <begin position="330"/>
        <end position="349"/>
    </location>
</feature>
<evidence type="ECO:0000256" key="1">
    <source>
        <dbReference type="ARBA" id="ARBA00004141"/>
    </source>
</evidence>
<reference evidence="7 8" key="1">
    <citation type="journal article" date="2014" name="Genome Biol. Evol.">
        <title>Molecular evolution of the substrate utilization strategies and putative virulence factors in mosquito-associated Spiroplasma species.</title>
        <authorList>
            <person name="Chang T.H."/>
            <person name="Lo W.S."/>
            <person name="Ku C."/>
            <person name="Chen L.L."/>
            <person name="Kuo C.H."/>
        </authorList>
    </citation>
    <scope>NUCLEOTIDE SEQUENCE [LARGE SCALE GENOMIC DNA]</scope>
    <source>
        <strain evidence="7">AES-1</strain>
    </source>
</reference>
<evidence type="ECO:0000313" key="7">
    <source>
        <dbReference type="EMBL" id="AHI53105.1"/>
    </source>
</evidence>
<dbReference type="InterPro" id="IPR035952">
    <property type="entry name" value="Rhomboid-like_sf"/>
</dbReference>
<dbReference type="GO" id="GO:0016020">
    <property type="term" value="C:membrane"/>
    <property type="evidence" value="ECO:0007669"/>
    <property type="project" value="UniProtKB-SubCell"/>
</dbReference>
<dbReference type="Proteomes" id="UP000019267">
    <property type="component" value="Chromosome"/>
</dbReference>
<protein>
    <submittedName>
        <fullName evidence="7">Putative rhomboid-like transmembrane protein</fullName>
    </submittedName>
</protein>
<accession>W6A884</accession>
<feature type="transmembrane region" description="Helical" evidence="6">
    <location>
        <begin position="218"/>
        <end position="237"/>
    </location>
</feature>
<evidence type="ECO:0000256" key="4">
    <source>
        <dbReference type="ARBA" id="ARBA00023136"/>
    </source>
</evidence>
<name>W6A884_9MOLU</name>
<dbReference type="PATRIC" id="fig|1276246.3.peg.762"/>
<evidence type="ECO:0000256" key="2">
    <source>
        <dbReference type="ARBA" id="ARBA00022692"/>
    </source>
</evidence>
<keyword evidence="2 6" id="KW-0812">Transmembrane</keyword>
<comment type="subcellular location">
    <subcellularLocation>
        <location evidence="1">Membrane</location>
        <topology evidence="1">Multi-pass membrane protein</topology>
    </subcellularLocation>
</comment>
<organism evidence="7 8">
    <name type="scientific">Spiroplasma culicicola AES-1</name>
    <dbReference type="NCBI Taxonomy" id="1276246"/>
    <lineage>
        <taxon>Bacteria</taxon>
        <taxon>Bacillati</taxon>
        <taxon>Mycoplasmatota</taxon>
        <taxon>Mollicutes</taxon>
        <taxon>Entomoplasmatales</taxon>
        <taxon>Spiroplasmataceae</taxon>
        <taxon>Spiroplasma</taxon>
    </lineage>
</organism>
<evidence type="ECO:0000256" key="6">
    <source>
        <dbReference type="SAM" id="Phobius"/>
    </source>
</evidence>
<dbReference type="OrthoDB" id="397343at2"/>
<dbReference type="KEGG" id="scq:SCULI_v1c07640"/>
<feature type="coiled-coil region" evidence="5">
    <location>
        <begin position="52"/>
        <end position="79"/>
    </location>
</feature>
<evidence type="ECO:0000256" key="3">
    <source>
        <dbReference type="ARBA" id="ARBA00022989"/>
    </source>
</evidence>
<proteinExistence type="predicted"/>
<feature type="transmembrane region" description="Helical" evidence="6">
    <location>
        <begin position="154"/>
        <end position="177"/>
    </location>
</feature>
<dbReference type="SUPFAM" id="SSF144091">
    <property type="entry name" value="Rhomboid-like"/>
    <property type="match status" value="1"/>
</dbReference>
<dbReference type="HOGENOM" id="CLU_612370_0_0_14"/>
<gene>
    <name evidence="7" type="ORF">SCULI_v1c07640</name>
</gene>
<sequence length="430" mass="48751">MAISNNDIKLSLVHYFIKVEKYKANNEFSNNYISYLINPKNRNQIIVISIGQADNEKELKQLKESLKTAKREHIEVLNIIITDQIIENSICISSFDNIVTQLGKYYPKIVNLKEPEKDEEQMSEEEMLETLQNPSKSSNIKLKNLVSRMQSNSFVSMGLTLIFFVIPIVCFAFWFFIAGGSWLQYSDVSSLFFGGTNKALTIYAGQYWRIFTYGFNTMSLGIIGFLFETIIMGAMVLKLSKYTEGIIGSWKFALIMFITYPMTGLFVSVMVPGVVFSGILGFMASVIASLGVTTWVKKNDPITLFSKNRLLMPIIIMILYALFFKSGYDLILIVAAAGIAGSMTMLFTYDYSKPDFYLAFPIIMLVGLILMPIICIFIPTYSLAPEGTTIYALIEYARHGILSVDKVNEILLKDNGWHYWIDETLNLHSI</sequence>
<evidence type="ECO:0000256" key="5">
    <source>
        <dbReference type="SAM" id="Coils"/>
    </source>
</evidence>